<keyword evidence="3" id="KW-0677">Repeat</keyword>
<dbReference type="PANTHER" id="PTHR23416:SF23">
    <property type="entry name" value="ACETYLTRANSFERASE C18B11.09C-RELATED"/>
    <property type="match status" value="1"/>
</dbReference>
<evidence type="ECO:0000259" key="6">
    <source>
        <dbReference type="SMART" id="SM01266"/>
    </source>
</evidence>
<dbReference type="Proteomes" id="UP000028569">
    <property type="component" value="Chromosome"/>
</dbReference>
<dbReference type="HOGENOM" id="CLU_051638_3_2_11"/>
<accession>A0A087VT22</accession>
<keyword evidence="8" id="KW-1185">Reference proteome</keyword>
<proteinExistence type="inferred from homology"/>
<gene>
    <name evidence="7" type="ORF">BINDI_0201</name>
</gene>
<dbReference type="Pfam" id="PF12464">
    <property type="entry name" value="Mac"/>
    <property type="match status" value="1"/>
</dbReference>
<dbReference type="AlphaFoldDB" id="A0A087VT22"/>
<dbReference type="InterPro" id="IPR051159">
    <property type="entry name" value="Hexapeptide_acetyltransf"/>
</dbReference>
<evidence type="ECO:0000256" key="2">
    <source>
        <dbReference type="ARBA" id="ARBA00022679"/>
    </source>
</evidence>
<dbReference type="EMBL" id="CP006018">
    <property type="protein sequence ID" value="AIC91486.1"/>
    <property type="molecule type" value="Genomic_DNA"/>
</dbReference>
<sequence length="224" mass="24859">MDKDRDPEDAVGMDSQKSRRPQRGRMLAGELYDASDPELSRLRVKAHELCRRFNASSEEERDLRARILDDLVPEHGQDTDFMGPIYFDYGCFTKLGSRIFANFNFTVLDTCPVVIGDDVMIGPNVTLATPLHPLRWQERNLRRHEDGSFYDYEFGAPITIGSNCWLASNVTVTGGVTIGEGSVIGAGSVVTHDIPANSLAVGVPCRVIRTITEADRMDLPELGQ</sequence>
<dbReference type="SMART" id="SM01266">
    <property type="entry name" value="Mac"/>
    <property type="match status" value="1"/>
</dbReference>
<evidence type="ECO:0000256" key="1">
    <source>
        <dbReference type="ARBA" id="ARBA00007274"/>
    </source>
</evidence>
<comment type="similarity">
    <text evidence="1">Belongs to the transferase hexapeptide repeat family.</text>
</comment>
<dbReference type="GO" id="GO:0008870">
    <property type="term" value="F:galactoside O-acetyltransferase activity"/>
    <property type="evidence" value="ECO:0007669"/>
    <property type="project" value="UniProtKB-EC"/>
</dbReference>
<dbReference type="InterPro" id="IPR018357">
    <property type="entry name" value="Hexapep_transf_CS"/>
</dbReference>
<dbReference type="FunFam" id="2.160.10.10:FF:000025">
    <property type="entry name" value="Hexapeptide-repeat containing-acetyltransferase"/>
    <property type="match status" value="1"/>
</dbReference>
<dbReference type="KEGG" id="bii:BINDI_0201"/>
<organism evidence="7 8">
    <name type="scientific">Bifidobacterium [indicum] DSM 20214 = LMG 11587</name>
    <dbReference type="NCBI Taxonomy" id="1341694"/>
    <lineage>
        <taxon>Bacteria</taxon>
        <taxon>Bacillati</taxon>
        <taxon>Actinomycetota</taxon>
        <taxon>Actinomycetes</taxon>
        <taxon>Bifidobacteriales</taxon>
        <taxon>Bifidobacteriaceae</taxon>
        <taxon>Bifidobacterium</taxon>
    </lineage>
</organism>
<reference evidence="7 8" key="1">
    <citation type="journal article" date="2014" name="Appl. Environ. Microbiol.">
        <title>Genomic encyclopedia of type strains of the genus Bifidobacterium.</title>
        <authorList>
            <person name="Milani C."/>
            <person name="Lugli G.A."/>
            <person name="Duranti S."/>
            <person name="Turroni F."/>
            <person name="Bottacini F."/>
            <person name="Mangifesta M."/>
            <person name="Sanchez B."/>
            <person name="Viappiani A."/>
            <person name="Mancabelli L."/>
            <person name="Taminiau B."/>
            <person name="Delcenserie V."/>
            <person name="Barrangou R."/>
            <person name="Margolles A."/>
            <person name="van Sinderen D."/>
            <person name="Ventura M."/>
        </authorList>
    </citation>
    <scope>NUCLEOTIDE SEQUENCE [LARGE SCALE GENOMIC DNA]</scope>
    <source>
        <strain evidence="7 8">LMG 11587</strain>
    </source>
</reference>
<dbReference type="PROSITE" id="PS00101">
    <property type="entry name" value="HEXAPEP_TRANSFERASES"/>
    <property type="match status" value="1"/>
</dbReference>
<dbReference type="InterPro" id="IPR024688">
    <property type="entry name" value="Mac_dom"/>
</dbReference>
<dbReference type="CDD" id="cd03357">
    <property type="entry name" value="LbH_MAT_GAT"/>
    <property type="match status" value="1"/>
</dbReference>
<evidence type="ECO:0000313" key="7">
    <source>
        <dbReference type="EMBL" id="AIC91486.1"/>
    </source>
</evidence>
<dbReference type="EC" id="2.3.1.18" evidence="7"/>
<feature type="region of interest" description="Disordered" evidence="5">
    <location>
        <begin position="1"/>
        <end position="29"/>
    </location>
</feature>
<evidence type="ECO:0000313" key="8">
    <source>
        <dbReference type="Proteomes" id="UP000028569"/>
    </source>
</evidence>
<keyword evidence="4 7" id="KW-0012">Acyltransferase</keyword>
<evidence type="ECO:0000256" key="5">
    <source>
        <dbReference type="SAM" id="MobiDB-lite"/>
    </source>
</evidence>
<dbReference type="Pfam" id="PF00132">
    <property type="entry name" value="Hexapep"/>
    <property type="match status" value="1"/>
</dbReference>
<dbReference type="InterPro" id="IPR011004">
    <property type="entry name" value="Trimer_LpxA-like_sf"/>
</dbReference>
<name>A0A087VT22_9BIFI</name>
<dbReference type="Gene3D" id="2.160.10.10">
    <property type="entry name" value="Hexapeptide repeat proteins"/>
    <property type="match status" value="1"/>
</dbReference>
<keyword evidence="2 7" id="KW-0808">Transferase</keyword>
<protein>
    <submittedName>
        <fullName evidence="7">Acetyltransferase (Isoleucine patch superfamily)</fullName>
        <ecNumber evidence="7">2.3.1.18</ecNumber>
    </submittedName>
</protein>
<dbReference type="InterPro" id="IPR001451">
    <property type="entry name" value="Hexapep"/>
</dbReference>
<dbReference type="SUPFAM" id="SSF51161">
    <property type="entry name" value="Trimeric LpxA-like enzymes"/>
    <property type="match status" value="1"/>
</dbReference>
<feature type="domain" description="Maltose/galactoside acetyltransferase" evidence="6">
    <location>
        <begin position="23"/>
        <end position="77"/>
    </location>
</feature>
<dbReference type="Pfam" id="PF14602">
    <property type="entry name" value="Hexapep_2"/>
    <property type="match status" value="1"/>
</dbReference>
<dbReference type="PANTHER" id="PTHR23416">
    <property type="entry name" value="SIALIC ACID SYNTHASE-RELATED"/>
    <property type="match status" value="1"/>
</dbReference>
<evidence type="ECO:0000256" key="3">
    <source>
        <dbReference type="ARBA" id="ARBA00022737"/>
    </source>
</evidence>
<evidence type="ECO:0000256" key="4">
    <source>
        <dbReference type="ARBA" id="ARBA00023315"/>
    </source>
</evidence>